<name>A0A9W6PY14_9ACTN</name>
<protein>
    <submittedName>
        <fullName evidence="1">Uncharacterized protein</fullName>
    </submittedName>
</protein>
<reference evidence="1" key="1">
    <citation type="submission" date="2023-02" db="EMBL/GenBank/DDBJ databases">
        <title>Actinomadura rubrobrunea NBRC 14622.</title>
        <authorList>
            <person name="Ichikawa N."/>
            <person name="Sato H."/>
            <person name="Tonouchi N."/>
        </authorList>
    </citation>
    <scope>NUCLEOTIDE SEQUENCE</scope>
    <source>
        <strain evidence="1">NBRC 14622</strain>
    </source>
</reference>
<gene>
    <name evidence="1" type="ORF">Arub01_41310</name>
</gene>
<comment type="caution">
    <text evidence="1">The sequence shown here is derived from an EMBL/GenBank/DDBJ whole genome shotgun (WGS) entry which is preliminary data.</text>
</comment>
<dbReference type="Proteomes" id="UP001165124">
    <property type="component" value="Unassembled WGS sequence"/>
</dbReference>
<sequence length="110" mass="11958">MTAAPKVRYNPLAALGARLSASRMVVDYAARGLKVNNPAVPGCCAEVAHPSVLITCRRRADDGGRKWFFTSWGEALAPVDEVDDAAMFVVGYLVRQSQQAHLERARCLPT</sequence>
<accession>A0A9W6PY14</accession>
<keyword evidence="2" id="KW-1185">Reference proteome</keyword>
<dbReference type="RefSeq" id="WP_170126101.1">
    <property type="nucleotide sequence ID" value="NZ_BSRZ01000011.1"/>
</dbReference>
<proteinExistence type="predicted"/>
<dbReference type="EMBL" id="BSRZ01000011">
    <property type="protein sequence ID" value="GLW65887.1"/>
    <property type="molecule type" value="Genomic_DNA"/>
</dbReference>
<evidence type="ECO:0000313" key="2">
    <source>
        <dbReference type="Proteomes" id="UP001165124"/>
    </source>
</evidence>
<evidence type="ECO:0000313" key="1">
    <source>
        <dbReference type="EMBL" id="GLW65887.1"/>
    </source>
</evidence>
<organism evidence="1 2">
    <name type="scientific">Actinomadura rubrobrunea</name>
    <dbReference type="NCBI Taxonomy" id="115335"/>
    <lineage>
        <taxon>Bacteria</taxon>
        <taxon>Bacillati</taxon>
        <taxon>Actinomycetota</taxon>
        <taxon>Actinomycetes</taxon>
        <taxon>Streptosporangiales</taxon>
        <taxon>Thermomonosporaceae</taxon>
        <taxon>Actinomadura</taxon>
    </lineage>
</organism>
<dbReference type="AlphaFoldDB" id="A0A9W6PY14"/>